<keyword evidence="6" id="KW-0067">ATP-binding</keyword>
<dbReference type="CDD" id="cd03250">
    <property type="entry name" value="ABCC_MRP_domain1"/>
    <property type="match status" value="1"/>
</dbReference>
<keyword evidence="14" id="KW-1185">Reference proteome</keyword>
<dbReference type="SUPFAM" id="SSF52540">
    <property type="entry name" value="P-loop containing nucleoside triphosphate hydrolases"/>
    <property type="match status" value="1"/>
</dbReference>
<evidence type="ECO:0000256" key="4">
    <source>
        <dbReference type="ARBA" id="ARBA00022692"/>
    </source>
</evidence>
<feature type="transmembrane region" description="Helical" evidence="10">
    <location>
        <begin position="383"/>
        <end position="403"/>
    </location>
</feature>
<dbReference type="Pfam" id="PF00664">
    <property type="entry name" value="ABC_membrane"/>
    <property type="match status" value="2"/>
</dbReference>
<dbReference type="CDD" id="cd18597">
    <property type="entry name" value="ABC_6TM_YOR1_D1_like"/>
    <property type="match status" value="1"/>
</dbReference>
<feature type="compositionally biased region" description="Polar residues" evidence="9">
    <location>
        <begin position="40"/>
        <end position="65"/>
    </location>
</feature>
<dbReference type="GO" id="GO:0016887">
    <property type="term" value="F:ATP hydrolysis activity"/>
    <property type="evidence" value="ECO:0007669"/>
    <property type="project" value="InterPro"/>
</dbReference>
<dbReference type="SUPFAM" id="SSF90123">
    <property type="entry name" value="ABC transporter transmembrane region"/>
    <property type="match status" value="2"/>
</dbReference>
<dbReference type="RefSeq" id="XP_065823007.1">
    <property type="nucleotide sequence ID" value="XM_065966935.1"/>
</dbReference>
<keyword evidence="5" id="KW-0547">Nucleotide-binding</keyword>
<accession>A0AAJ8MV56</accession>
<dbReference type="Proteomes" id="UP000322225">
    <property type="component" value="Chromosome 2"/>
</dbReference>
<dbReference type="InterPro" id="IPR036640">
    <property type="entry name" value="ABC1_TM_sf"/>
</dbReference>
<dbReference type="Gene3D" id="3.40.50.300">
    <property type="entry name" value="P-loop containing nucleotide triphosphate hydrolases"/>
    <property type="match status" value="1"/>
</dbReference>
<comment type="similarity">
    <text evidence="2">Belongs to the ABC transporter superfamily. ABCC family. Conjugate transporter (TC 3.A.1.208) subfamily.</text>
</comment>
<evidence type="ECO:0008006" key="15">
    <source>
        <dbReference type="Google" id="ProtNLM"/>
    </source>
</evidence>
<dbReference type="InterPro" id="IPR003593">
    <property type="entry name" value="AAA+_ATPase"/>
</dbReference>
<keyword evidence="4 10" id="KW-0812">Transmembrane</keyword>
<evidence type="ECO:0000259" key="12">
    <source>
        <dbReference type="PROSITE" id="PS50929"/>
    </source>
</evidence>
<dbReference type="SMART" id="SM00382">
    <property type="entry name" value="AAA"/>
    <property type="match status" value="1"/>
</dbReference>
<dbReference type="EMBL" id="CP144052">
    <property type="protein sequence ID" value="WWD16823.1"/>
    <property type="molecule type" value="Genomic_DNA"/>
</dbReference>
<evidence type="ECO:0000256" key="1">
    <source>
        <dbReference type="ARBA" id="ARBA00004141"/>
    </source>
</evidence>
<evidence type="ECO:0000256" key="9">
    <source>
        <dbReference type="SAM" id="MobiDB-lite"/>
    </source>
</evidence>
<dbReference type="InterPro" id="IPR003439">
    <property type="entry name" value="ABC_transporter-like_ATP-bd"/>
</dbReference>
<dbReference type="GO" id="GO:0016020">
    <property type="term" value="C:membrane"/>
    <property type="evidence" value="ECO:0007669"/>
    <property type="project" value="UniProtKB-SubCell"/>
</dbReference>
<feature type="transmembrane region" description="Helical" evidence="10">
    <location>
        <begin position="253"/>
        <end position="273"/>
    </location>
</feature>
<dbReference type="PANTHER" id="PTHR24223:SF456">
    <property type="entry name" value="MULTIDRUG RESISTANCE-ASSOCIATED PROTEIN LETHAL(2)03659"/>
    <property type="match status" value="1"/>
</dbReference>
<dbReference type="InterPro" id="IPR027417">
    <property type="entry name" value="P-loop_NTPase"/>
</dbReference>
<evidence type="ECO:0000256" key="3">
    <source>
        <dbReference type="ARBA" id="ARBA00022448"/>
    </source>
</evidence>
<feature type="transmembrane region" description="Helical" evidence="10">
    <location>
        <begin position="894"/>
        <end position="917"/>
    </location>
</feature>
<evidence type="ECO:0000256" key="6">
    <source>
        <dbReference type="ARBA" id="ARBA00022840"/>
    </source>
</evidence>
<dbReference type="Pfam" id="PF00005">
    <property type="entry name" value="ABC_tran"/>
    <property type="match status" value="1"/>
</dbReference>
<sequence>MLTSRSASTTLITGHPNVSGCEAMATMADPLHNAPRRDTVTQLEPSERIPSTTSPSHEQNSSTGDTADDDFDNFEDFEDEGRAGKRRDLADEEVLQFPGIKREHWWQVWRPKHAPPPPKASLDDADIIPLAYVSQLSKLTFQWVTPIMIKGYQRPLQATDLWKVDPSREAELLSARFLESLRRRQQAAEEWNAQLATRTPTKRQQLAWTARAVVRTPLPSDFASFGQVRTFAERRATLEAEWRQRSGRKRGSVTWALNDIMTGFWIGGLFKVFSDAAQTMSPLLVKALINFSKEVYAANHGGGPQPNIGRGIGMAIGLFLLTIMQSFFFRSMAIGVLARATLISAVFKQSLKLSVKGRAQHPNGSLLTYLSSDISRIDYCAQWFHALWTAPIQLIVTLILLIIQIGPSAIVGFSLFVVIAPLQTWFMRLSFDVRKKSMKWTDARSRLLRELLSSMEIIKVFTYELPFLRRLKHFRREEMFGIRKILIIRAANQAAAFSVPTLASVLAFVTYAATHDSLDPVFEADTITETTVIDPALDVAVRLNKASFTWAAESDRPDSSGDEKQSNGPFVIPPLTLDIPRGKIIGIVGSVGSGKSSLLQGLLGEMSKLSGTVTFGGRLSYCQQNAWIQNATVRDNILFGRTWDARRYWKAVSNANLVPDLELLGDGDLTEIGEKGINLSGGQKQRINIARALYFDADIVLFDDPLSAVDAHVGKALFDNAILPLRDSGKTVLLVTHALHFLPKVDYIYAMSHGRIVEQGTYDHLVQAEGSVAKLFEDFGGNAIDEEEITAAQAKAKSAGDDSYYRKQISKAVGTGKLEGRLMVSEVRKTGSIGSKGRRYQLRLEADLSVYAGYLRAGHARYTLTLTLLFAAIIVWLTWWQHYQFGLPWNTYQGVYAVLGVSQALFTFAMGATLGIMANFASNNLHSGALQNIFFSPKSLFDTQPLGRILGVFGKDLDTVDNQLADSMRMMAMSLVTLLGSVIIITVYLHYFIVM</sequence>
<feature type="compositionally biased region" description="Acidic residues" evidence="9">
    <location>
        <begin position="66"/>
        <end position="79"/>
    </location>
</feature>
<reference evidence="13" key="1">
    <citation type="submission" date="2017-08" db="EMBL/GenBank/DDBJ databases">
        <authorList>
            <person name="Cuomo C."/>
            <person name="Billmyre B."/>
            <person name="Heitman J."/>
        </authorList>
    </citation>
    <scope>NUCLEOTIDE SEQUENCE</scope>
    <source>
        <strain evidence="13">CBS 12478</strain>
    </source>
</reference>
<proteinExistence type="inferred from homology"/>
<dbReference type="PROSITE" id="PS50893">
    <property type="entry name" value="ABC_TRANSPORTER_2"/>
    <property type="match status" value="1"/>
</dbReference>
<keyword evidence="7 10" id="KW-1133">Transmembrane helix</keyword>
<dbReference type="PANTHER" id="PTHR24223">
    <property type="entry name" value="ATP-BINDING CASSETTE SUB-FAMILY C"/>
    <property type="match status" value="1"/>
</dbReference>
<protein>
    <recommendedName>
        <fullName evidence="15">ABC transporter domain-containing protein</fullName>
    </recommendedName>
</protein>
<evidence type="ECO:0000256" key="7">
    <source>
        <dbReference type="ARBA" id="ARBA00022989"/>
    </source>
</evidence>
<evidence type="ECO:0000256" key="10">
    <source>
        <dbReference type="SAM" id="Phobius"/>
    </source>
</evidence>
<evidence type="ECO:0000313" key="13">
    <source>
        <dbReference type="EMBL" id="WWD16823.1"/>
    </source>
</evidence>
<feature type="transmembrane region" description="Helical" evidence="10">
    <location>
        <begin position="308"/>
        <end position="329"/>
    </location>
</feature>
<dbReference type="GO" id="GO:0140359">
    <property type="term" value="F:ABC-type transporter activity"/>
    <property type="evidence" value="ECO:0007669"/>
    <property type="project" value="InterPro"/>
</dbReference>
<organism evidence="13 14">
    <name type="scientific">Kwoniella shandongensis</name>
    <dbReference type="NCBI Taxonomy" id="1734106"/>
    <lineage>
        <taxon>Eukaryota</taxon>
        <taxon>Fungi</taxon>
        <taxon>Dikarya</taxon>
        <taxon>Basidiomycota</taxon>
        <taxon>Agaricomycotina</taxon>
        <taxon>Tremellomycetes</taxon>
        <taxon>Tremellales</taxon>
        <taxon>Cryptococcaceae</taxon>
        <taxon>Kwoniella</taxon>
    </lineage>
</organism>
<dbReference type="PROSITE" id="PS00211">
    <property type="entry name" value="ABC_TRANSPORTER_1"/>
    <property type="match status" value="1"/>
</dbReference>
<reference evidence="13" key="2">
    <citation type="submission" date="2024-01" db="EMBL/GenBank/DDBJ databases">
        <title>Comparative genomics of Cryptococcus and Kwoniella reveals pathogenesis evolution and contrasting modes of karyotype evolution via chromosome fusion or intercentromeric recombination.</title>
        <authorList>
            <person name="Coelho M.A."/>
            <person name="David-Palma M."/>
            <person name="Shea T."/>
            <person name="Bowers K."/>
            <person name="McGinley-Smith S."/>
            <person name="Mohammad A.W."/>
            <person name="Gnirke A."/>
            <person name="Yurkov A.M."/>
            <person name="Nowrousian M."/>
            <person name="Sun S."/>
            <person name="Cuomo C.A."/>
            <person name="Heitman J."/>
        </authorList>
    </citation>
    <scope>NUCLEOTIDE SEQUENCE</scope>
    <source>
        <strain evidence="13">CBS 12478</strain>
    </source>
</reference>
<dbReference type="AlphaFoldDB" id="A0AAJ8MV56"/>
<dbReference type="InterPro" id="IPR011527">
    <property type="entry name" value="ABC1_TM_dom"/>
</dbReference>
<feature type="transmembrane region" description="Helical" evidence="10">
    <location>
        <begin position="972"/>
        <end position="993"/>
    </location>
</feature>
<feature type="region of interest" description="Disordered" evidence="9">
    <location>
        <begin position="31"/>
        <end position="85"/>
    </location>
</feature>
<comment type="subcellular location">
    <subcellularLocation>
        <location evidence="1">Membrane</location>
        <topology evidence="1">Multi-pass membrane protein</topology>
    </subcellularLocation>
</comment>
<keyword evidence="8 10" id="KW-0472">Membrane</keyword>
<feature type="transmembrane region" description="Helical" evidence="10">
    <location>
        <begin position="862"/>
        <end position="882"/>
    </location>
</feature>
<evidence type="ECO:0000256" key="8">
    <source>
        <dbReference type="ARBA" id="ARBA00023136"/>
    </source>
</evidence>
<feature type="domain" description="ABC transmembrane type-1" evidence="12">
    <location>
        <begin position="265"/>
        <end position="520"/>
    </location>
</feature>
<dbReference type="PROSITE" id="PS50929">
    <property type="entry name" value="ABC_TM1F"/>
    <property type="match status" value="2"/>
</dbReference>
<evidence type="ECO:0000313" key="14">
    <source>
        <dbReference type="Proteomes" id="UP000322225"/>
    </source>
</evidence>
<dbReference type="Gene3D" id="1.20.1560.10">
    <property type="entry name" value="ABC transporter type 1, transmembrane domain"/>
    <property type="match status" value="2"/>
</dbReference>
<feature type="transmembrane region" description="Helical" evidence="10">
    <location>
        <begin position="409"/>
        <end position="429"/>
    </location>
</feature>
<dbReference type="FunFam" id="3.40.50.300:FF:000997">
    <property type="entry name" value="Multidrug resistance-associated protein 1"/>
    <property type="match status" value="1"/>
</dbReference>
<gene>
    <name evidence="13" type="ORF">CI109_101255</name>
</gene>
<dbReference type="GO" id="GO:0005524">
    <property type="term" value="F:ATP binding"/>
    <property type="evidence" value="ECO:0007669"/>
    <property type="project" value="UniProtKB-KW"/>
</dbReference>
<dbReference type="InterPro" id="IPR017871">
    <property type="entry name" value="ABC_transporter-like_CS"/>
</dbReference>
<feature type="domain" description="ABC transporter" evidence="11">
    <location>
        <begin position="541"/>
        <end position="778"/>
    </location>
</feature>
<dbReference type="GeneID" id="43590721"/>
<keyword evidence="3" id="KW-0813">Transport</keyword>
<dbReference type="KEGG" id="ksn:43590721"/>
<feature type="domain" description="ABC transmembrane type-1" evidence="12">
    <location>
        <begin position="863"/>
        <end position="995"/>
    </location>
</feature>
<dbReference type="InterPro" id="IPR050173">
    <property type="entry name" value="ABC_transporter_C-like"/>
</dbReference>
<evidence type="ECO:0000256" key="5">
    <source>
        <dbReference type="ARBA" id="ARBA00022741"/>
    </source>
</evidence>
<name>A0AAJ8MV56_9TREE</name>
<evidence type="ECO:0000256" key="2">
    <source>
        <dbReference type="ARBA" id="ARBA00009726"/>
    </source>
</evidence>
<evidence type="ECO:0000259" key="11">
    <source>
        <dbReference type="PROSITE" id="PS50893"/>
    </source>
</evidence>